<keyword evidence="2" id="KW-0378">Hydrolase</keyword>
<evidence type="ECO:0000313" key="2">
    <source>
        <dbReference type="EMBL" id="MBK0398677.1"/>
    </source>
</evidence>
<dbReference type="Proteomes" id="UP000655420">
    <property type="component" value="Unassembled WGS sequence"/>
</dbReference>
<dbReference type="EMBL" id="JAEHHL010000002">
    <property type="protein sequence ID" value="MBK0398677.1"/>
    <property type="molecule type" value="Genomic_DNA"/>
</dbReference>
<dbReference type="RefSeq" id="WP_200608172.1">
    <property type="nucleotide sequence ID" value="NZ_JAEHHL010000002.1"/>
</dbReference>
<evidence type="ECO:0000313" key="3">
    <source>
        <dbReference type="Proteomes" id="UP000655420"/>
    </source>
</evidence>
<dbReference type="InterPro" id="IPR050266">
    <property type="entry name" value="AB_hydrolase_sf"/>
</dbReference>
<keyword evidence="3" id="KW-1185">Reference proteome</keyword>
<dbReference type="PRINTS" id="PR00111">
    <property type="entry name" value="ABHYDROLASE"/>
</dbReference>
<sequence length="261" mass="28147">MRALTANGTLIHFHDTGPNDAPALVFSNSLGTDLRAWEPLLHHLPAGWRVIRYDKRGHGLSACPPRPWGMGDHVADLAGLLDHLGVSGAVVCGLSVGGLIAQGLAAERPDLVRAIILCDTAAKIGTDEIWDGRIAAVEQSGMEAVADATMQRWFTGKTLRDDPERVALWRNMVTRTPAEGYLGTMESIRDCDLRESTPRLRLPCMGVGGVEDDATPPDLVRETVEMIPGGKFHLLRGAGHIPQAEAPEQLGRLMTEFLAGL</sequence>
<dbReference type="InterPro" id="IPR029058">
    <property type="entry name" value="AB_hydrolase_fold"/>
</dbReference>
<dbReference type="EC" id="3.1.1.24" evidence="2"/>
<dbReference type="GO" id="GO:0042952">
    <property type="term" value="P:beta-ketoadipate pathway"/>
    <property type="evidence" value="ECO:0007669"/>
    <property type="project" value="InterPro"/>
</dbReference>
<protein>
    <submittedName>
        <fullName evidence="2">3-oxoadipate enol-lactonase</fullName>
        <ecNumber evidence="2">3.1.1.24</ecNumber>
    </submittedName>
</protein>
<proteinExistence type="predicted"/>
<dbReference type="Pfam" id="PF12697">
    <property type="entry name" value="Abhydrolase_6"/>
    <property type="match status" value="1"/>
</dbReference>
<dbReference type="InterPro" id="IPR000073">
    <property type="entry name" value="AB_hydrolase_1"/>
</dbReference>
<dbReference type="NCBIfam" id="TIGR02427">
    <property type="entry name" value="protocat_pcaD"/>
    <property type="match status" value="1"/>
</dbReference>
<dbReference type="AlphaFoldDB" id="A0A8J7M6C3"/>
<name>A0A8J7M6C3_9RHOB</name>
<dbReference type="SUPFAM" id="SSF53474">
    <property type="entry name" value="alpha/beta-Hydrolases"/>
    <property type="match status" value="1"/>
</dbReference>
<accession>A0A8J7M6C3</accession>
<comment type="caution">
    <text evidence="2">The sequence shown here is derived from an EMBL/GenBank/DDBJ whole genome shotgun (WGS) entry which is preliminary data.</text>
</comment>
<dbReference type="InterPro" id="IPR026968">
    <property type="entry name" value="PcaD/CatD"/>
</dbReference>
<reference evidence="2" key="1">
    <citation type="submission" date="2020-12" db="EMBL/GenBank/DDBJ databases">
        <title>Bacterial taxonomy.</title>
        <authorList>
            <person name="Pan X."/>
        </authorList>
    </citation>
    <scope>NUCLEOTIDE SEQUENCE</scope>
    <source>
        <strain evidence="2">M0105</strain>
    </source>
</reference>
<evidence type="ECO:0000259" key="1">
    <source>
        <dbReference type="Pfam" id="PF12697"/>
    </source>
</evidence>
<organism evidence="2 3">
    <name type="scientific">Thermohalobaculum xanthum</name>
    <dbReference type="NCBI Taxonomy" id="2753746"/>
    <lineage>
        <taxon>Bacteria</taxon>
        <taxon>Pseudomonadati</taxon>
        <taxon>Pseudomonadota</taxon>
        <taxon>Alphaproteobacteria</taxon>
        <taxon>Rhodobacterales</taxon>
        <taxon>Paracoccaceae</taxon>
        <taxon>Thermohalobaculum</taxon>
    </lineage>
</organism>
<dbReference type="Gene3D" id="3.40.50.1820">
    <property type="entry name" value="alpha/beta hydrolase"/>
    <property type="match status" value="1"/>
</dbReference>
<dbReference type="PANTHER" id="PTHR43798">
    <property type="entry name" value="MONOACYLGLYCEROL LIPASE"/>
    <property type="match status" value="1"/>
</dbReference>
<gene>
    <name evidence="2" type="primary">pcaD</name>
    <name evidence="2" type="ORF">H0I76_05720</name>
</gene>
<dbReference type="GO" id="GO:0047570">
    <property type="term" value="F:3-oxoadipate enol-lactonase activity"/>
    <property type="evidence" value="ECO:0007669"/>
    <property type="project" value="UniProtKB-EC"/>
</dbReference>
<feature type="domain" description="AB hydrolase-1" evidence="1">
    <location>
        <begin position="25"/>
        <end position="250"/>
    </location>
</feature>